<keyword evidence="5" id="KW-0762">Sugar transport</keyword>
<protein>
    <submittedName>
        <fullName evidence="5">Multiple sugar transport system substrate-binding protein</fullName>
    </submittedName>
</protein>
<dbReference type="InterPro" id="IPR006059">
    <property type="entry name" value="SBP"/>
</dbReference>
<dbReference type="GO" id="GO:0042956">
    <property type="term" value="P:maltodextrin transmembrane transport"/>
    <property type="evidence" value="ECO:0007669"/>
    <property type="project" value="TreeGrafter"/>
</dbReference>
<keyword evidence="2" id="KW-0813">Transport</keyword>
<dbReference type="GO" id="GO:0015768">
    <property type="term" value="P:maltose transport"/>
    <property type="evidence" value="ECO:0007669"/>
    <property type="project" value="TreeGrafter"/>
</dbReference>
<evidence type="ECO:0000256" key="1">
    <source>
        <dbReference type="ARBA" id="ARBA00008520"/>
    </source>
</evidence>
<dbReference type="STRING" id="1123029.SAMN02745172_03333"/>
<comment type="similarity">
    <text evidence="1">Belongs to the bacterial solute-binding protein 1 family.</text>
</comment>
<dbReference type="GO" id="GO:1901982">
    <property type="term" value="F:maltose binding"/>
    <property type="evidence" value="ECO:0007669"/>
    <property type="project" value="TreeGrafter"/>
</dbReference>
<dbReference type="AlphaFoldDB" id="A0A1M7ZP43"/>
<dbReference type="InterPro" id="IPR006311">
    <property type="entry name" value="TAT_signal"/>
</dbReference>
<keyword evidence="4" id="KW-0574">Periplasm</keyword>
<proteinExistence type="inferred from homology"/>
<dbReference type="Proteomes" id="UP000186406">
    <property type="component" value="Unassembled WGS sequence"/>
</dbReference>
<dbReference type="Gene3D" id="3.40.190.10">
    <property type="entry name" value="Periplasmic binding protein-like II"/>
    <property type="match status" value="2"/>
</dbReference>
<dbReference type="SUPFAM" id="SSF53850">
    <property type="entry name" value="Periplasmic binding protein-like II"/>
    <property type="match status" value="1"/>
</dbReference>
<name>A0A1M7ZP43_9HYPH</name>
<evidence type="ECO:0000256" key="3">
    <source>
        <dbReference type="ARBA" id="ARBA00022729"/>
    </source>
</evidence>
<evidence type="ECO:0000313" key="5">
    <source>
        <dbReference type="EMBL" id="SHO66674.1"/>
    </source>
</evidence>
<reference evidence="5 6" key="1">
    <citation type="submission" date="2016-12" db="EMBL/GenBank/DDBJ databases">
        <authorList>
            <person name="Song W.-J."/>
            <person name="Kurnit D.M."/>
        </authorList>
    </citation>
    <scope>NUCLEOTIDE SEQUENCE [LARGE SCALE GENOMIC DNA]</scope>
    <source>
        <strain evidence="5 6">DSM 19599</strain>
    </source>
</reference>
<dbReference type="GO" id="GO:0055052">
    <property type="term" value="C:ATP-binding cassette (ABC) transporter complex, substrate-binding subunit-containing"/>
    <property type="evidence" value="ECO:0007669"/>
    <property type="project" value="TreeGrafter"/>
</dbReference>
<dbReference type="PANTHER" id="PTHR30061">
    <property type="entry name" value="MALTOSE-BINDING PERIPLASMIC PROTEIN"/>
    <property type="match status" value="1"/>
</dbReference>
<keyword evidence="3" id="KW-0732">Signal</keyword>
<gene>
    <name evidence="5" type="ORF">SAMN02745172_03333</name>
</gene>
<organism evidence="5 6">
    <name type="scientific">Pseudoxanthobacter soli DSM 19599</name>
    <dbReference type="NCBI Taxonomy" id="1123029"/>
    <lineage>
        <taxon>Bacteria</taxon>
        <taxon>Pseudomonadati</taxon>
        <taxon>Pseudomonadota</taxon>
        <taxon>Alphaproteobacteria</taxon>
        <taxon>Hyphomicrobiales</taxon>
        <taxon>Segnochrobactraceae</taxon>
        <taxon>Pseudoxanthobacter</taxon>
    </lineage>
</organism>
<dbReference type="RefSeq" id="WP_073630770.1">
    <property type="nucleotide sequence ID" value="NZ_FRXO01000007.1"/>
</dbReference>
<dbReference type="PROSITE" id="PS51318">
    <property type="entry name" value="TAT"/>
    <property type="match status" value="1"/>
</dbReference>
<dbReference type="PANTHER" id="PTHR30061:SF50">
    <property type="entry name" value="MALTOSE_MALTODEXTRIN-BINDING PERIPLASMIC PROTEIN"/>
    <property type="match status" value="1"/>
</dbReference>
<keyword evidence="6" id="KW-1185">Reference proteome</keyword>
<dbReference type="EMBL" id="FRXO01000007">
    <property type="protein sequence ID" value="SHO66674.1"/>
    <property type="molecule type" value="Genomic_DNA"/>
</dbReference>
<sequence length="437" mass="46747">MSNRFPFGFHPSRRGMLKGMAGAGALAALPPLTLLGGSAAAAEASLSVFGPLPPDPAPPGAAKFAEAAFDGWKKANGAEVTYDLLAWPQLHDRMATAFASGSAPWDVMYMCGWVPEFAGFLAPFADDLPKSLVDDMPQSSFETVTWDGKRYGAVFTLSLLTLFYNKDHLAEIGFSEAPKTWDEMKKATKELTRDGRFGFVANYGDPAGIGGTASYWMVFLQQAGGKMYGEDGLPVFNGDAGIEALQMMMDLMSAGTDPGSISYVGINDATNVLLAGRASMMMNWPFMWNAGQDPKQSQVVGKLASAILPAGPAGSASIDGTDAWTIGKDSKHPELAKSLVEFYLDADVQKRQALDTGWLPIRLSVLADREVQEKLPNAAVVLEQAKHPYNSFVTPDFNQVTQAVGTEVQKALQGQKTAKQAMADASDQVAAIVKRRG</sequence>
<dbReference type="Pfam" id="PF01547">
    <property type="entry name" value="SBP_bac_1"/>
    <property type="match status" value="1"/>
</dbReference>
<accession>A0A1M7ZP43</accession>
<evidence type="ECO:0000256" key="2">
    <source>
        <dbReference type="ARBA" id="ARBA00022448"/>
    </source>
</evidence>
<evidence type="ECO:0000313" key="6">
    <source>
        <dbReference type="Proteomes" id="UP000186406"/>
    </source>
</evidence>
<dbReference type="OrthoDB" id="9811951at2"/>
<evidence type="ECO:0000256" key="4">
    <source>
        <dbReference type="ARBA" id="ARBA00022764"/>
    </source>
</evidence>